<accession>F0WFE4</accession>
<organism evidence="1">
    <name type="scientific">Albugo laibachii Nc14</name>
    <dbReference type="NCBI Taxonomy" id="890382"/>
    <lineage>
        <taxon>Eukaryota</taxon>
        <taxon>Sar</taxon>
        <taxon>Stramenopiles</taxon>
        <taxon>Oomycota</taxon>
        <taxon>Peronosporomycetes</taxon>
        <taxon>Albuginales</taxon>
        <taxon>Albuginaceae</taxon>
        <taxon>Albugo</taxon>
    </lineage>
</organism>
<evidence type="ECO:0000313" key="1">
    <source>
        <dbReference type="EMBL" id="CCA19926.1"/>
    </source>
</evidence>
<dbReference type="HOGENOM" id="CLU_2077441_0_0_1"/>
<reference evidence="1" key="1">
    <citation type="journal article" date="2011" name="PLoS Biol.">
        <title>Gene gain and loss during evolution of obligate parasitism in the white rust pathogen of Arabidopsis thaliana.</title>
        <authorList>
            <person name="Kemen E."/>
            <person name="Gardiner A."/>
            <person name="Schultz-Larsen T."/>
            <person name="Kemen A.C."/>
            <person name="Balmuth A.L."/>
            <person name="Robert-Seilaniantz A."/>
            <person name="Bailey K."/>
            <person name="Holub E."/>
            <person name="Studholme D.J."/>
            <person name="Maclean D."/>
            <person name="Jones J.D."/>
        </authorList>
    </citation>
    <scope>NUCLEOTIDE SEQUENCE</scope>
</reference>
<gene>
    <name evidence="1" type="primary">AlNc14C82G5333</name>
    <name evidence="1" type="ORF">ALNC14_060690</name>
</gene>
<proteinExistence type="predicted"/>
<dbReference type="EMBL" id="FR824127">
    <property type="protein sequence ID" value="CCA19926.1"/>
    <property type="molecule type" value="Genomic_DNA"/>
</dbReference>
<protein>
    <submittedName>
        <fullName evidence="1">AlNc14C82G5333 protein</fullName>
    </submittedName>
</protein>
<reference evidence="1" key="2">
    <citation type="submission" date="2011-02" db="EMBL/GenBank/DDBJ databases">
        <authorList>
            <person name="MacLean D."/>
        </authorList>
    </citation>
    <scope>NUCLEOTIDE SEQUENCE</scope>
</reference>
<name>F0WFE4_9STRA</name>
<sequence>MPHVLDITCRFSVTRDGLYSQDRLLRKNPCQIISMILSKPFANYMIDSCEVSAQLTFSWKRLDHWRVAAMDTLNKGTAEINVFLRIQMPAKQYKNCWQASAKSLHDILIELLMLHVMS</sequence>
<dbReference type="AlphaFoldDB" id="F0WFE4"/>